<evidence type="ECO:0000313" key="3">
    <source>
        <dbReference type="Proteomes" id="UP000294682"/>
    </source>
</evidence>
<sequence length="292" mass="31308">MSKIKLITDTTSDIPSALAKELGIEIKNIPIAIDGTGYLEGVDFSNEEFYERLLAAKEIPATSRINCAEYLESFTRAAAEGYTDLICVTINGKGSGTLESAHLAREQFLRDEPVLAAGMKITIIDSKSYSLGYGYPVMEAAKMIAAGEAPGEIIAYIQDWADSAEIFLACYTLDFAKKSGRISSAAAFVGELLGLRPIIHMVDGGNNVLEKVRGDKNVVPRVCALCQKAIAAGGEYIIVRGMLDEPAEELSALLEEKLGYPPKGVYTIGASVSINAGPRIIAVVVRGQKRPQ</sequence>
<dbReference type="Gene3D" id="3.30.1180.10">
    <property type="match status" value="1"/>
</dbReference>
<evidence type="ECO:0000313" key="2">
    <source>
        <dbReference type="EMBL" id="TCL42618.1"/>
    </source>
</evidence>
<dbReference type="EMBL" id="SLUK01000009">
    <property type="protein sequence ID" value="TCL42618.1"/>
    <property type="molecule type" value="Genomic_DNA"/>
</dbReference>
<dbReference type="InterPro" id="IPR003797">
    <property type="entry name" value="DegV"/>
</dbReference>
<name>A0A9X8UI53_9FIRM</name>
<dbReference type="NCBIfam" id="TIGR00762">
    <property type="entry name" value="DegV"/>
    <property type="match status" value="1"/>
</dbReference>
<dbReference type="PROSITE" id="PS51482">
    <property type="entry name" value="DEGV"/>
    <property type="match status" value="1"/>
</dbReference>
<dbReference type="SUPFAM" id="SSF82549">
    <property type="entry name" value="DAK1/DegV-like"/>
    <property type="match status" value="1"/>
</dbReference>
<keyword evidence="3" id="KW-1185">Reference proteome</keyword>
<dbReference type="InterPro" id="IPR050270">
    <property type="entry name" value="DegV_domain_contain"/>
</dbReference>
<dbReference type="Gene3D" id="3.40.50.10170">
    <property type="match status" value="1"/>
</dbReference>
<protein>
    <submittedName>
        <fullName evidence="2">DegV family protein with EDD domain</fullName>
    </submittedName>
</protein>
<gene>
    <name evidence="2" type="ORF">EDD78_10989</name>
</gene>
<dbReference type="PANTHER" id="PTHR33434">
    <property type="entry name" value="DEGV DOMAIN-CONTAINING PROTEIN DR_1986-RELATED"/>
    <property type="match status" value="1"/>
</dbReference>
<dbReference type="Pfam" id="PF02645">
    <property type="entry name" value="DegV"/>
    <property type="match status" value="1"/>
</dbReference>
<dbReference type="RefSeq" id="WP_132084907.1">
    <property type="nucleotide sequence ID" value="NZ_SLUK01000009.1"/>
</dbReference>
<reference evidence="2 3" key="1">
    <citation type="submission" date="2019-03" db="EMBL/GenBank/DDBJ databases">
        <title>Genomic Encyclopedia of Type Strains, Phase IV (KMG-IV): sequencing the most valuable type-strain genomes for metagenomic binning, comparative biology and taxonomic classification.</title>
        <authorList>
            <person name="Goeker M."/>
        </authorList>
    </citation>
    <scope>NUCLEOTIDE SEQUENCE [LARGE SCALE GENOMIC DNA]</scope>
    <source>
        <strain evidence="2 3">DSM 100433</strain>
    </source>
</reference>
<organism evidence="2 3">
    <name type="scientific">Harryflintia acetispora</name>
    <dbReference type="NCBI Taxonomy" id="1849041"/>
    <lineage>
        <taxon>Bacteria</taxon>
        <taxon>Bacillati</taxon>
        <taxon>Bacillota</taxon>
        <taxon>Clostridia</taxon>
        <taxon>Eubacteriales</taxon>
        <taxon>Oscillospiraceae</taxon>
        <taxon>Harryflintia</taxon>
    </lineage>
</organism>
<dbReference type="PANTHER" id="PTHR33434:SF2">
    <property type="entry name" value="FATTY ACID-BINDING PROTEIN TM_1468"/>
    <property type="match status" value="1"/>
</dbReference>
<keyword evidence="1" id="KW-0446">Lipid-binding</keyword>
<dbReference type="GO" id="GO:0008289">
    <property type="term" value="F:lipid binding"/>
    <property type="evidence" value="ECO:0007669"/>
    <property type="project" value="UniProtKB-KW"/>
</dbReference>
<dbReference type="Proteomes" id="UP000294682">
    <property type="component" value="Unassembled WGS sequence"/>
</dbReference>
<comment type="caution">
    <text evidence="2">The sequence shown here is derived from an EMBL/GenBank/DDBJ whole genome shotgun (WGS) entry which is preliminary data.</text>
</comment>
<evidence type="ECO:0000256" key="1">
    <source>
        <dbReference type="ARBA" id="ARBA00023121"/>
    </source>
</evidence>
<dbReference type="AlphaFoldDB" id="A0A9X8UI53"/>
<proteinExistence type="predicted"/>
<accession>A0A9X8UI53</accession>
<dbReference type="InterPro" id="IPR043168">
    <property type="entry name" value="DegV_C"/>
</dbReference>